<gene>
    <name evidence="2" type="ORF">GTA51_19470</name>
</gene>
<dbReference type="Gene3D" id="3.30.700.10">
    <property type="entry name" value="Glycoprotein, Type 4 Pilin"/>
    <property type="match status" value="1"/>
</dbReference>
<keyword evidence="3" id="KW-1185">Reference proteome</keyword>
<dbReference type="NCBIfam" id="TIGR02532">
    <property type="entry name" value="IV_pilin_GFxxxE"/>
    <property type="match status" value="1"/>
</dbReference>
<dbReference type="PANTHER" id="PTHR30093:SF7">
    <property type="entry name" value="MSHA MAJOR PILIN SUBUNIT MSHA"/>
    <property type="match status" value="1"/>
</dbReference>
<dbReference type="InterPro" id="IPR045584">
    <property type="entry name" value="Pilin-like"/>
</dbReference>
<dbReference type="AlphaFoldDB" id="A0A7C9JBM7"/>
<protein>
    <submittedName>
        <fullName evidence="2">Prepilin-type N-terminal cleavage/methylation domain-containing protein</fullName>
    </submittedName>
</protein>
<accession>A0A7C9JBM7</accession>
<dbReference type="EMBL" id="WVUD01000072">
    <property type="protein sequence ID" value="MYL85278.1"/>
    <property type="molecule type" value="Genomic_DNA"/>
</dbReference>
<evidence type="ECO:0000313" key="2">
    <source>
        <dbReference type="EMBL" id="MYL85278.1"/>
    </source>
</evidence>
<dbReference type="InterPro" id="IPR012902">
    <property type="entry name" value="N_methyl_site"/>
</dbReference>
<organism evidence="2 3">
    <name type="scientific">Solidesulfovibrio aerotolerans</name>
    <dbReference type="NCBI Taxonomy" id="295255"/>
    <lineage>
        <taxon>Bacteria</taxon>
        <taxon>Pseudomonadati</taxon>
        <taxon>Thermodesulfobacteriota</taxon>
        <taxon>Desulfovibrionia</taxon>
        <taxon>Desulfovibrionales</taxon>
        <taxon>Desulfovibrionaceae</taxon>
        <taxon>Solidesulfovibrio</taxon>
    </lineage>
</organism>
<evidence type="ECO:0000313" key="3">
    <source>
        <dbReference type="Proteomes" id="UP000482487"/>
    </source>
</evidence>
<comment type="caution">
    <text evidence="2">The sequence shown here is derived from an EMBL/GenBank/DDBJ whole genome shotgun (WGS) entry which is preliminary data.</text>
</comment>
<dbReference type="PANTHER" id="PTHR30093">
    <property type="entry name" value="GENERAL SECRETION PATHWAY PROTEIN G"/>
    <property type="match status" value="1"/>
</dbReference>
<sequence length="125" mass="13063">MTPTRKKREQHGFTLIEIIAVLVILGILAVVAVPKYLDLQTQARTSAAQGLIAAAQSQLSMGYASKKMNAGYTETPITECQKVKVSGSAGGTVTCDGGNWNVNSNITATPTGGTAVNGVWNNPDL</sequence>
<keyword evidence="1" id="KW-0472">Membrane</keyword>
<dbReference type="Pfam" id="PF07963">
    <property type="entry name" value="N_methyl"/>
    <property type="match status" value="1"/>
</dbReference>
<dbReference type="Proteomes" id="UP000482487">
    <property type="component" value="Unassembled WGS sequence"/>
</dbReference>
<keyword evidence="1" id="KW-0812">Transmembrane</keyword>
<dbReference type="SUPFAM" id="SSF54523">
    <property type="entry name" value="Pili subunits"/>
    <property type="match status" value="1"/>
</dbReference>
<reference evidence="2 3" key="1">
    <citation type="submission" date="2020-01" db="EMBL/GenBank/DDBJ databases">
        <title>Genome sequence of Desulfovibrio aerotolerans DSM 16695(T).</title>
        <authorList>
            <person name="Karnachuk O."/>
            <person name="Avakyan M."/>
            <person name="Mardanov A."/>
            <person name="Kadnikov V."/>
            <person name="Ravin N."/>
        </authorList>
    </citation>
    <scope>NUCLEOTIDE SEQUENCE [LARGE SCALE GENOMIC DNA]</scope>
    <source>
        <strain evidence="2 3">DSM 16695</strain>
    </source>
</reference>
<proteinExistence type="predicted"/>
<feature type="transmembrane region" description="Helical" evidence="1">
    <location>
        <begin position="12"/>
        <end position="33"/>
    </location>
</feature>
<evidence type="ECO:0000256" key="1">
    <source>
        <dbReference type="SAM" id="Phobius"/>
    </source>
</evidence>
<dbReference type="PROSITE" id="PS00409">
    <property type="entry name" value="PROKAR_NTER_METHYL"/>
    <property type="match status" value="1"/>
</dbReference>
<name>A0A7C9JBM7_9BACT</name>
<keyword evidence="1" id="KW-1133">Transmembrane helix</keyword>
<dbReference type="OrthoDB" id="5459763at2"/>